<keyword evidence="4" id="KW-0067">ATP-binding</keyword>
<dbReference type="SMART" id="SM00382">
    <property type="entry name" value="AAA"/>
    <property type="match status" value="1"/>
</dbReference>
<evidence type="ECO:0000313" key="7">
    <source>
        <dbReference type="Proteomes" id="UP000092714"/>
    </source>
</evidence>
<dbReference type="SUPFAM" id="SSF52540">
    <property type="entry name" value="P-loop containing nucleoside triphosphate hydrolases"/>
    <property type="match status" value="1"/>
</dbReference>
<dbReference type="GO" id="GO:0016887">
    <property type="term" value="F:ATP hydrolysis activity"/>
    <property type="evidence" value="ECO:0007669"/>
    <property type="project" value="InterPro"/>
</dbReference>
<dbReference type="PROSITE" id="PS50893">
    <property type="entry name" value="ABC_TRANSPORTER_2"/>
    <property type="match status" value="1"/>
</dbReference>
<evidence type="ECO:0000256" key="4">
    <source>
        <dbReference type="ARBA" id="ARBA00022840"/>
    </source>
</evidence>
<protein>
    <recommendedName>
        <fullName evidence="5">ABC transporter domain-containing protein</fullName>
    </recommendedName>
</protein>
<dbReference type="PANTHER" id="PTHR43335">
    <property type="entry name" value="ABC TRANSPORTER, ATP-BINDING PROTEIN"/>
    <property type="match status" value="1"/>
</dbReference>
<evidence type="ECO:0000256" key="3">
    <source>
        <dbReference type="ARBA" id="ARBA00022741"/>
    </source>
</evidence>
<proteinExistence type="inferred from homology"/>
<evidence type="ECO:0000256" key="2">
    <source>
        <dbReference type="ARBA" id="ARBA00022448"/>
    </source>
</evidence>
<dbReference type="OrthoDB" id="9809205at2"/>
<gene>
    <name evidence="6" type="ORF">CP373A1_11185</name>
</gene>
<dbReference type="InterPro" id="IPR003593">
    <property type="entry name" value="AAA+_ATPase"/>
</dbReference>
<dbReference type="Gene3D" id="3.40.50.300">
    <property type="entry name" value="P-loop containing nucleotide triphosphate hydrolases"/>
    <property type="match status" value="1"/>
</dbReference>
<dbReference type="RefSeq" id="WP_065254608.1">
    <property type="nucleotide sequence ID" value="NZ_JADMZC010000014.1"/>
</dbReference>
<sequence>MGNVLSLEGISREFNNKEVLNNVNLSIKAGEVYGLVGVNGSGKSTLMKIIMNTLKATKGNVYLFGNKVTEYDKDVYKRISAIIETPIFYEELTIEKNLEIVCRYMDLNHKERIEEVKKLVGLHGVLKKKPKELSLGMRERVAIGRGLLNRPDLVILDEPTNGLDIIKIKEIIDLITNLKRERKTSFLISTHMLDKLEVLADRVGFLYNGSIGYELGGYDLIDEKRDYVKLVCDDVSKAAFVIEGKLGIKGYKVINNNVIRLYDLKEDYNKVIFELIKSGVFVESFNRNKRKLQEFFMDIISGGQYS</sequence>
<name>A0A1B8RNF6_9CLOT</name>
<organism evidence="6 7">
    <name type="scientific">Clostridium paraputrificum</name>
    <dbReference type="NCBI Taxonomy" id="29363"/>
    <lineage>
        <taxon>Bacteria</taxon>
        <taxon>Bacillati</taxon>
        <taxon>Bacillota</taxon>
        <taxon>Clostridia</taxon>
        <taxon>Eubacteriales</taxon>
        <taxon>Clostridiaceae</taxon>
        <taxon>Clostridium</taxon>
    </lineage>
</organism>
<evidence type="ECO:0000313" key="6">
    <source>
        <dbReference type="EMBL" id="OBY10327.1"/>
    </source>
</evidence>
<dbReference type="PANTHER" id="PTHR43335:SF8">
    <property type="entry name" value="ABC TRANSPORTER, ATP-BINDING PROTEIN"/>
    <property type="match status" value="1"/>
</dbReference>
<dbReference type="eggNOG" id="COG1131">
    <property type="taxonomic scope" value="Bacteria"/>
</dbReference>
<dbReference type="EMBL" id="MAPZ01000021">
    <property type="protein sequence ID" value="OBY10327.1"/>
    <property type="molecule type" value="Genomic_DNA"/>
</dbReference>
<dbReference type="GO" id="GO:0005524">
    <property type="term" value="F:ATP binding"/>
    <property type="evidence" value="ECO:0007669"/>
    <property type="project" value="UniProtKB-KW"/>
</dbReference>
<dbReference type="InterPro" id="IPR027417">
    <property type="entry name" value="P-loop_NTPase"/>
</dbReference>
<reference evidence="6 7" key="1">
    <citation type="submission" date="2016-06" db="EMBL/GenBank/DDBJ databases">
        <authorList>
            <person name="Kjaerup R.B."/>
            <person name="Dalgaard T.S."/>
            <person name="Juul-Madsen H.R."/>
        </authorList>
    </citation>
    <scope>NUCLEOTIDE SEQUENCE [LARGE SCALE GENOMIC DNA]</scope>
    <source>
        <strain evidence="6 7">373-A1</strain>
    </source>
</reference>
<evidence type="ECO:0000259" key="5">
    <source>
        <dbReference type="PROSITE" id="PS50893"/>
    </source>
</evidence>
<evidence type="ECO:0000256" key="1">
    <source>
        <dbReference type="ARBA" id="ARBA00005417"/>
    </source>
</evidence>
<comment type="similarity">
    <text evidence="1">Belongs to the ABC transporter superfamily.</text>
</comment>
<keyword evidence="2" id="KW-0813">Transport</keyword>
<keyword evidence="7" id="KW-1185">Reference proteome</keyword>
<comment type="caution">
    <text evidence="6">The sequence shown here is derived from an EMBL/GenBank/DDBJ whole genome shotgun (WGS) entry which is preliminary data.</text>
</comment>
<feature type="domain" description="ABC transporter" evidence="5">
    <location>
        <begin position="5"/>
        <end position="233"/>
    </location>
</feature>
<dbReference type="Proteomes" id="UP000092714">
    <property type="component" value="Unassembled WGS sequence"/>
</dbReference>
<dbReference type="Pfam" id="PF00005">
    <property type="entry name" value="ABC_tran"/>
    <property type="match status" value="1"/>
</dbReference>
<dbReference type="InterPro" id="IPR003439">
    <property type="entry name" value="ABC_transporter-like_ATP-bd"/>
</dbReference>
<accession>A0A1B8RNF6</accession>
<keyword evidence="3" id="KW-0547">Nucleotide-binding</keyword>
<dbReference type="AlphaFoldDB" id="A0A1B8RNF6"/>